<dbReference type="AlphaFoldDB" id="A0A974WJD9"/>
<organism evidence="1 2">
    <name type="scientific">Fulvivirga lutea</name>
    <dbReference type="NCBI Taxonomy" id="2810512"/>
    <lineage>
        <taxon>Bacteria</taxon>
        <taxon>Pseudomonadati</taxon>
        <taxon>Bacteroidota</taxon>
        <taxon>Cytophagia</taxon>
        <taxon>Cytophagales</taxon>
        <taxon>Fulvivirgaceae</taxon>
        <taxon>Fulvivirga</taxon>
    </lineage>
</organism>
<reference evidence="1" key="1">
    <citation type="submission" date="2021-02" db="EMBL/GenBank/DDBJ databases">
        <title>Fulvivirga sp. S481 isolated from sea water.</title>
        <authorList>
            <person name="Bae S.S."/>
            <person name="Baek K."/>
        </authorList>
    </citation>
    <scope>NUCLEOTIDE SEQUENCE</scope>
    <source>
        <strain evidence="1">S481</strain>
    </source>
</reference>
<dbReference type="GO" id="GO:0004180">
    <property type="term" value="F:carboxypeptidase activity"/>
    <property type="evidence" value="ECO:0007669"/>
    <property type="project" value="UniProtKB-KW"/>
</dbReference>
<gene>
    <name evidence="1" type="ORF">JR347_00320</name>
</gene>
<dbReference type="KEGG" id="fuv:JR347_00320"/>
<keyword evidence="1" id="KW-0645">Protease</keyword>
<evidence type="ECO:0000313" key="2">
    <source>
        <dbReference type="Proteomes" id="UP000662783"/>
    </source>
</evidence>
<dbReference type="EMBL" id="CP070608">
    <property type="protein sequence ID" value="QSE99285.1"/>
    <property type="molecule type" value="Genomic_DNA"/>
</dbReference>
<accession>A0A974WJD9</accession>
<keyword evidence="1" id="KW-0378">Hydrolase</keyword>
<keyword evidence="2" id="KW-1185">Reference proteome</keyword>
<sequence>MQYTASGQGARKVIQLSGIILGEDSISGIPGVHVYVPKAGRGTTSNRVGYFTMPVLVGDELVVSAVGYEKQFFRVPDFDKDNMTIVIELVSDTTFLETVEIMPFPTEEIFKEAILALNIPIEEHSYDNLNEDLLALMLQTVPMDGAANHRYYMDNWVRYQQDRYGPRPNPLTNPFNWATFFRSLRSNKK</sequence>
<evidence type="ECO:0000313" key="1">
    <source>
        <dbReference type="EMBL" id="QSE99285.1"/>
    </source>
</evidence>
<keyword evidence="1" id="KW-0121">Carboxypeptidase</keyword>
<protein>
    <submittedName>
        <fullName evidence="1">Carboxypeptidase-like regulatory domain-containing protein</fullName>
    </submittedName>
</protein>
<proteinExistence type="predicted"/>
<dbReference type="Pfam" id="PF13715">
    <property type="entry name" value="CarbopepD_reg_2"/>
    <property type="match status" value="1"/>
</dbReference>
<name>A0A974WJD9_9BACT</name>
<dbReference type="InterPro" id="IPR008969">
    <property type="entry name" value="CarboxyPept-like_regulatory"/>
</dbReference>
<dbReference type="Proteomes" id="UP000662783">
    <property type="component" value="Chromosome"/>
</dbReference>
<dbReference type="SUPFAM" id="SSF49464">
    <property type="entry name" value="Carboxypeptidase regulatory domain-like"/>
    <property type="match status" value="1"/>
</dbReference>